<name>A0A6V7UB41_MELEN</name>
<organism evidence="1 2">
    <name type="scientific">Meloidogyne enterolobii</name>
    <name type="common">Root-knot nematode worm</name>
    <name type="synonym">Meloidogyne mayaguensis</name>
    <dbReference type="NCBI Taxonomy" id="390850"/>
    <lineage>
        <taxon>Eukaryota</taxon>
        <taxon>Metazoa</taxon>
        <taxon>Ecdysozoa</taxon>
        <taxon>Nematoda</taxon>
        <taxon>Chromadorea</taxon>
        <taxon>Rhabditida</taxon>
        <taxon>Tylenchina</taxon>
        <taxon>Tylenchomorpha</taxon>
        <taxon>Tylenchoidea</taxon>
        <taxon>Meloidogynidae</taxon>
        <taxon>Meloidogyninae</taxon>
        <taxon>Meloidogyne</taxon>
    </lineage>
</organism>
<evidence type="ECO:0000313" key="2">
    <source>
        <dbReference type="Proteomes" id="UP000580250"/>
    </source>
</evidence>
<reference evidence="1 2" key="1">
    <citation type="submission" date="2020-08" db="EMBL/GenBank/DDBJ databases">
        <authorList>
            <person name="Koutsovoulos G."/>
            <person name="Danchin GJ E."/>
        </authorList>
    </citation>
    <scope>NUCLEOTIDE SEQUENCE [LARGE SCALE GENOMIC DNA]</scope>
</reference>
<comment type="caution">
    <text evidence="1">The sequence shown here is derived from an EMBL/GenBank/DDBJ whole genome shotgun (WGS) entry which is preliminary data.</text>
</comment>
<protein>
    <submittedName>
        <fullName evidence="1">Uncharacterized protein</fullName>
    </submittedName>
</protein>
<dbReference type="EMBL" id="CAJEWN010000050">
    <property type="protein sequence ID" value="CAD2152280.1"/>
    <property type="molecule type" value="Genomic_DNA"/>
</dbReference>
<dbReference type="AlphaFoldDB" id="A0A6V7UB41"/>
<evidence type="ECO:0000313" key="1">
    <source>
        <dbReference type="EMBL" id="CAD2152280.1"/>
    </source>
</evidence>
<sequence>MEEAIKSRIKNFHLFRKENQIKSFCSTLPSSILCRKSSQRGIYCFIFVSKKKTRC</sequence>
<dbReference type="Proteomes" id="UP000580250">
    <property type="component" value="Unassembled WGS sequence"/>
</dbReference>
<accession>A0A6V7UB41</accession>
<proteinExistence type="predicted"/>
<gene>
    <name evidence="1" type="ORF">MENT_LOCUS10693</name>
</gene>